<reference evidence="1 2" key="1">
    <citation type="submission" date="2018-08" db="EMBL/GenBank/DDBJ databases">
        <title>Genomic Encyclopedia of Type Strains, Phase IV (KMG-IV): sequencing the most valuable type-strain genomes for metagenomic binning, comparative biology and taxonomic classification.</title>
        <authorList>
            <person name="Goeker M."/>
        </authorList>
    </citation>
    <scope>NUCLEOTIDE SEQUENCE [LARGE SCALE GENOMIC DNA]</scope>
    <source>
        <strain evidence="1 2">DSM 25527</strain>
    </source>
</reference>
<comment type="caution">
    <text evidence="1">The sequence shown here is derived from an EMBL/GenBank/DDBJ whole genome shotgun (WGS) entry which is preliminary data.</text>
</comment>
<name>A0A397PCK6_9SPHN</name>
<proteinExistence type="predicted"/>
<sequence>MERTEPRDEILDLGAVTSETRGTAPLGIYDAEQGGYFPYAGLDDEN</sequence>
<accession>A0A397PCK6</accession>
<protein>
    <recommendedName>
        <fullName evidence="3">Benenodin family lasso peptide</fullName>
    </recommendedName>
</protein>
<keyword evidence="2" id="KW-1185">Reference proteome</keyword>
<dbReference type="AlphaFoldDB" id="A0A397PCK6"/>
<dbReference type="Pfam" id="PF24178">
    <property type="entry name" value="Subterisin"/>
    <property type="match status" value="1"/>
</dbReference>
<dbReference type="EMBL" id="QXDC01000002">
    <property type="protein sequence ID" value="RIA46772.1"/>
    <property type="molecule type" value="Genomic_DNA"/>
</dbReference>
<organism evidence="1 2">
    <name type="scientific">Hephaestia caeni</name>
    <dbReference type="NCBI Taxonomy" id="645617"/>
    <lineage>
        <taxon>Bacteria</taxon>
        <taxon>Pseudomonadati</taxon>
        <taxon>Pseudomonadota</taxon>
        <taxon>Alphaproteobacteria</taxon>
        <taxon>Sphingomonadales</taxon>
        <taxon>Sphingomonadaceae</taxon>
        <taxon>Hephaestia</taxon>
    </lineage>
</organism>
<dbReference type="InterPro" id="IPR049805">
    <property type="entry name" value="Lasso_benenodin"/>
</dbReference>
<dbReference type="Proteomes" id="UP000266568">
    <property type="component" value="Unassembled WGS sequence"/>
</dbReference>
<evidence type="ECO:0008006" key="3">
    <source>
        <dbReference type="Google" id="ProtNLM"/>
    </source>
</evidence>
<gene>
    <name evidence="1" type="ORF">DFR49_1328</name>
</gene>
<evidence type="ECO:0000313" key="2">
    <source>
        <dbReference type="Proteomes" id="UP000266568"/>
    </source>
</evidence>
<dbReference type="RefSeq" id="WP_170150945.1">
    <property type="nucleotide sequence ID" value="NZ_QXDC01000002.1"/>
</dbReference>
<evidence type="ECO:0000313" key="1">
    <source>
        <dbReference type="EMBL" id="RIA46772.1"/>
    </source>
</evidence>